<dbReference type="PANTHER" id="PTHR42711">
    <property type="entry name" value="ABC TRANSPORTER ATP-BINDING PROTEIN"/>
    <property type="match status" value="1"/>
</dbReference>
<feature type="domain" description="ABC transporter" evidence="6">
    <location>
        <begin position="18"/>
        <end position="57"/>
    </location>
</feature>
<dbReference type="InterPro" id="IPR003439">
    <property type="entry name" value="ABC_transporter-like_ATP-bd"/>
</dbReference>
<dbReference type="PANTHER" id="PTHR42711:SF5">
    <property type="entry name" value="ABC TRANSPORTER ATP-BINDING PROTEIN NATA"/>
    <property type="match status" value="1"/>
</dbReference>
<keyword evidence="3" id="KW-0536">Nodulation</keyword>
<name>A0ABX1D7A1_9FLAO</name>
<dbReference type="Gene3D" id="3.40.50.300">
    <property type="entry name" value="P-loop containing nucleotide triphosphate hydrolases"/>
    <property type="match status" value="1"/>
</dbReference>
<evidence type="ECO:0000256" key="1">
    <source>
        <dbReference type="ARBA" id="ARBA00005417"/>
    </source>
</evidence>
<dbReference type="GO" id="GO:0005524">
    <property type="term" value="F:ATP binding"/>
    <property type="evidence" value="ECO:0007669"/>
    <property type="project" value="UniProtKB-KW"/>
</dbReference>
<keyword evidence="5 7" id="KW-0067">ATP-binding</keyword>
<keyword evidence="2" id="KW-0813">Transport</keyword>
<dbReference type="Pfam" id="PF00005">
    <property type="entry name" value="ABC_tran"/>
    <property type="match status" value="1"/>
</dbReference>
<comment type="caution">
    <text evidence="7">The sequence shown here is derived from an EMBL/GenBank/DDBJ whole genome shotgun (WGS) entry which is preliminary data.</text>
</comment>
<comment type="similarity">
    <text evidence="1">Belongs to the ABC transporter superfamily.</text>
</comment>
<accession>A0ABX1D7A1</accession>
<evidence type="ECO:0000259" key="6">
    <source>
        <dbReference type="Pfam" id="PF00005"/>
    </source>
</evidence>
<evidence type="ECO:0000256" key="4">
    <source>
        <dbReference type="ARBA" id="ARBA00022741"/>
    </source>
</evidence>
<sequence>MSIQVNKISKFYGEQKALDEVSFSIQKGEIVGFLGPNGAGKSTLMKILTGYLQPSSG</sequence>
<dbReference type="RefSeq" id="WP_168139743.1">
    <property type="nucleotide sequence ID" value="NZ_JAAVJR010000715.1"/>
</dbReference>
<organism evidence="7 8">
    <name type="scientific">Salinimicrobium oceani</name>
    <dbReference type="NCBI Taxonomy" id="2722702"/>
    <lineage>
        <taxon>Bacteria</taxon>
        <taxon>Pseudomonadati</taxon>
        <taxon>Bacteroidota</taxon>
        <taxon>Flavobacteriia</taxon>
        <taxon>Flavobacteriales</taxon>
        <taxon>Flavobacteriaceae</taxon>
        <taxon>Salinimicrobium</taxon>
    </lineage>
</organism>
<keyword evidence="8" id="KW-1185">Reference proteome</keyword>
<evidence type="ECO:0000313" key="8">
    <source>
        <dbReference type="Proteomes" id="UP000703674"/>
    </source>
</evidence>
<keyword evidence="4" id="KW-0547">Nucleotide-binding</keyword>
<evidence type="ECO:0000256" key="2">
    <source>
        <dbReference type="ARBA" id="ARBA00022448"/>
    </source>
</evidence>
<proteinExistence type="inferred from homology"/>
<evidence type="ECO:0000256" key="5">
    <source>
        <dbReference type="ARBA" id="ARBA00022840"/>
    </source>
</evidence>
<dbReference type="EMBL" id="JAAVJR010000715">
    <property type="protein sequence ID" value="NJW55006.1"/>
    <property type="molecule type" value="Genomic_DNA"/>
</dbReference>
<evidence type="ECO:0000256" key="3">
    <source>
        <dbReference type="ARBA" id="ARBA00022458"/>
    </source>
</evidence>
<dbReference type="InterPro" id="IPR050763">
    <property type="entry name" value="ABC_transporter_ATP-binding"/>
</dbReference>
<feature type="non-terminal residue" evidence="7">
    <location>
        <position position="57"/>
    </location>
</feature>
<reference evidence="7 8" key="1">
    <citation type="submission" date="2020-03" db="EMBL/GenBank/DDBJ databases">
        <title>Salinimicrobium sp. nov, isolated from SCS.</title>
        <authorList>
            <person name="Cao W.R."/>
        </authorList>
    </citation>
    <scope>NUCLEOTIDE SEQUENCE [LARGE SCALE GENOMIC DNA]</scope>
    <source>
        <strain evidence="8">J15B91</strain>
    </source>
</reference>
<evidence type="ECO:0000313" key="7">
    <source>
        <dbReference type="EMBL" id="NJW55006.1"/>
    </source>
</evidence>
<dbReference type="Proteomes" id="UP000703674">
    <property type="component" value="Unassembled WGS sequence"/>
</dbReference>
<gene>
    <name evidence="7" type="ORF">HC175_19020</name>
</gene>
<protein>
    <submittedName>
        <fullName evidence="7">ATP-binding cassette domain-containing protein</fullName>
    </submittedName>
</protein>
<dbReference type="SUPFAM" id="SSF52540">
    <property type="entry name" value="P-loop containing nucleoside triphosphate hydrolases"/>
    <property type="match status" value="1"/>
</dbReference>
<dbReference type="InterPro" id="IPR027417">
    <property type="entry name" value="P-loop_NTPase"/>
</dbReference>